<reference evidence="9" key="1">
    <citation type="submission" date="2020-10" db="EMBL/GenBank/DDBJ databases">
        <authorList>
            <person name="Gilroy R."/>
        </authorList>
    </citation>
    <scope>NUCLEOTIDE SEQUENCE</scope>
    <source>
        <strain evidence="9">B3-2255</strain>
    </source>
</reference>
<dbReference type="InterPro" id="IPR050790">
    <property type="entry name" value="ExbB/TolQ_transport"/>
</dbReference>
<reference evidence="9" key="2">
    <citation type="journal article" date="2021" name="PeerJ">
        <title>Extensive microbial diversity within the chicken gut microbiome revealed by metagenomics and culture.</title>
        <authorList>
            <person name="Gilroy R."/>
            <person name="Ravi A."/>
            <person name="Getino M."/>
            <person name="Pursley I."/>
            <person name="Horton D.L."/>
            <person name="Alikhan N.F."/>
            <person name="Baker D."/>
            <person name="Gharbi K."/>
            <person name="Hall N."/>
            <person name="Watson M."/>
            <person name="Adriaenssens E.M."/>
            <person name="Foster-Nyarko E."/>
            <person name="Jarju S."/>
            <person name="Secka A."/>
            <person name="Antonio M."/>
            <person name="Oren A."/>
            <person name="Chaudhuri R.R."/>
            <person name="La Ragione R."/>
            <person name="Hildebrand F."/>
            <person name="Pallen M.J."/>
        </authorList>
    </citation>
    <scope>NUCLEOTIDE SEQUENCE</scope>
    <source>
        <strain evidence="9">B3-2255</strain>
    </source>
</reference>
<comment type="caution">
    <text evidence="9">The sequence shown here is derived from an EMBL/GenBank/DDBJ whole genome shotgun (WGS) entry which is preliminary data.</text>
</comment>
<gene>
    <name evidence="9" type="ORF">IAC87_06535</name>
</gene>
<comment type="similarity">
    <text evidence="6">Belongs to the exbB/tolQ family.</text>
</comment>
<evidence type="ECO:0000256" key="7">
    <source>
        <dbReference type="SAM" id="Phobius"/>
    </source>
</evidence>
<proteinExistence type="inferred from homology"/>
<keyword evidence="3 7" id="KW-0812">Transmembrane</keyword>
<name>A0A9D9J223_9BACT</name>
<dbReference type="PANTHER" id="PTHR30625:SF3">
    <property type="entry name" value="TOL-PAL SYSTEM PROTEIN TOLQ"/>
    <property type="match status" value="1"/>
</dbReference>
<dbReference type="GO" id="GO:0017038">
    <property type="term" value="P:protein import"/>
    <property type="evidence" value="ECO:0007669"/>
    <property type="project" value="TreeGrafter"/>
</dbReference>
<comment type="subcellular location">
    <subcellularLocation>
        <location evidence="1">Cell membrane</location>
        <topology evidence="1">Multi-pass membrane protein</topology>
    </subcellularLocation>
    <subcellularLocation>
        <location evidence="6">Membrane</location>
        <topology evidence="6">Multi-pass membrane protein</topology>
    </subcellularLocation>
</comment>
<accession>A0A9D9J223</accession>
<evidence type="ECO:0000313" key="9">
    <source>
        <dbReference type="EMBL" id="MBO8482185.1"/>
    </source>
</evidence>
<protein>
    <submittedName>
        <fullName evidence="9">MotA/TolQ/ExbB proton channel family protein</fullName>
    </submittedName>
</protein>
<evidence type="ECO:0000256" key="5">
    <source>
        <dbReference type="ARBA" id="ARBA00023136"/>
    </source>
</evidence>
<keyword evidence="5 7" id="KW-0472">Membrane</keyword>
<organism evidence="9 10">
    <name type="scientific">Candidatus Merdivivens faecigallinarum</name>
    <dbReference type="NCBI Taxonomy" id="2840871"/>
    <lineage>
        <taxon>Bacteria</taxon>
        <taxon>Pseudomonadati</taxon>
        <taxon>Bacteroidota</taxon>
        <taxon>Bacteroidia</taxon>
        <taxon>Bacteroidales</taxon>
        <taxon>Muribaculaceae</taxon>
        <taxon>Muribaculaceae incertae sedis</taxon>
        <taxon>Candidatus Merdivivens</taxon>
    </lineage>
</organism>
<dbReference type="Pfam" id="PF01618">
    <property type="entry name" value="MotA_ExbB"/>
    <property type="match status" value="1"/>
</dbReference>
<evidence type="ECO:0000256" key="3">
    <source>
        <dbReference type="ARBA" id="ARBA00022692"/>
    </source>
</evidence>
<feature type="transmembrane region" description="Helical" evidence="7">
    <location>
        <begin position="147"/>
        <end position="169"/>
    </location>
</feature>
<dbReference type="PANTHER" id="PTHR30625">
    <property type="entry name" value="PROTEIN TOLQ"/>
    <property type="match status" value="1"/>
</dbReference>
<evidence type="ECO:0000256" key="4">
    <source>
        <dbReference type="ARBA" id="ARBA00022989"/>
    </source>
</evidence>
<dbReference type="EMBL" id="JADILY010000139">
    <property type="protein sequence ID" value="MBO8482185.1"/>
    <property type="molecule type" value="Genomic_DNA"/>
</dbReference>
<dbReference type="InterPro" id="IPR002898">
    <property type="entry name" value="MotA_ExbB_proton_chnl"/>
</dbReference>
<feature type="domain" description="MotA/TolQ/ExbB proton channel" evidence="8">
    <location>
        <begin position="104"/>
        <end position="182"/>
    </location>
</feature>
<evidence type="ECO:0000313" key="10">
    <source>
        <dbReference type="Proteomes" id="UP000823772"/>
    </source>
</evidence>
<keyword evidence="6" id="KW-0813">Transport</keyword>
<evidence type="ECO:0000259" key="8">
    <source>
        <dbReference type="Pfam" id="PF01618"/>
    </source>
</evidence>
<feature type="transmembrane region" description="Helical" evidence="7">
    <location>
        <begin position="7"/>
        <end position="28"/>
    </location>
</feature>
<keyword evidence="2" id="KW-1003">Cell membrane</keyword>
<evidence type="ECO:0000256" key="2">
    <source>
        <dbReference type="ARBA" id="ARBA00022475"/>
    </source>
</evidence>
<dbReference type="GO" id="GO:0005886">
    <property type="term" value="C:plasma membrane"/>
    <property type="evidence" value="ECO:0007669"/>
    <property type="project" value="UniProtKB-SubCell"/>
</dbReference>
<dbReference type="Proteomes" id="UP000823772">
    <property type="component" value="Unassembled WGS sequence"/>
</dbReference>
<evidence type="ECO:0000256" key="1">
    <source>
        <dbReference type="ARBA" id="ARBA00004651"/>
    </source>
</evidence>
<sequence length="199" mass="22380">MNYISDILFWISTGLLVPVVVLLILFFLRSLLLLGNFFGQYLQTRKTDKVFREKIMNLTSETLDDFRKSLPENPKSPLLKTLVLLMDSADSRPRRQLLLSDYEVAADKDMALSKTLSKMGPMLGLMGTLIPMGPALVGLSTGDISSMAYNMQVAFATTVVGLFSAAIGFMTQQVKQRWYTQDLNRLEFVSEVLDGREPR</sequence>
<keyword evidence="6" id="KW-0653">Protein transport</keyword>
<evidence type="ECO:0000256" key="6">
    <source>
        <dbReference type="RuleBase" id="RU004057"/>
    </source>
</evidence>
<feature type="transmembrane region" description="Helical" evidence="7">
    <location>
        <begin position="122"/>
        <end position="141"/>
    </location>
</feature>
<keyword evidence="4 7" id="KW-1133">Transmembrane helix</keyword>
<dbReference type="AlphaFoldDB" id="A0A9D9J223"/>